<dbReference type="Proteomes" id="UP000236731">
    <property type="component" value="Unassembled WGS sequence"/>
</dbReference>
<proteinExistence type="predicted"/>
<dbReference type="AlphaFoldDB" id="A0A1H6BCD4"/>
<evidence type="ECO:0000313" key="3">
    <source>
        <dbReference type="Proteomes" id="UP000236731"/>
    </source>
</evidence>
<name>A0A1H6BCD4_9SPHI</name>
<organism evidence="2 3">
    <name type="scientific">Sphingobacterium lactis</name>
    <dbReference type="NCBI Taxonomy" id="797291"/>
    <lineage>
        <taxon>Bacteria</taxon>
        <taxon>Pseudomonadati</taxon>
        <taxon>Bacteroidota</taxon>
        <taxon>Sphingobacteriia</taxon>
        <taxon>Sphingobacteriales</taxon>
        <taxon>Sphingobacteriaceae</taxon>
        <taxon>Sphingobacterium</taxon>
    </lineage>
</organism>
<dbReference type="InterPro" id="IPR051531">
    <property type="entry name" value="N-acetyltransferase"/>
</dbReference>
<keyword evidence="3" id="KW-1185">Reference proteome</keyword>
<dbReference type="OrthoDB" id="9788916at2"/>
<evidence type="ECO:0000313" key="2">
    <source>
        <dbReference type="EMBL" id="SEG58300.1"/>
    </source>
</evidence>
<accession>A0A1H6BCD4</accession>
<feature type="domain" description="N-acetyltransferase" evidence="1">
    <location>
        <begin position="2"/>
        <end position="167"/>
    </location>
</feature>
<dbReference type="InterPro" id="IPR016181">
    <property type="entry name" value="Acyl_CoA_acyltransferase"/>
</dbReference>
<dbReference type="Gene3D" id="3.40.630.30">
    <property type="match status" value="1"/>
</dbReference>
<dbReference type="CDD" id="cd04301">
    <property type="entry name" value="NAT_SF"/>
    <property type="match status" value="1"/>
</dbReference>
<sequence length="167" mass="18412">MINIEEFILTPFVDNELDFSHYYQLVGNAAVMAMITERALPADEARSDYEKLLHINGKHSQFGNFKILDRDSGAFIGLGKLEFGEEQADAAELGYIIIPERQGQGIAGKIAKGLIAHAREQAEVSKLFAIIDPNNLASRKILLNNGFVSIEVLLMDGLPGEILELNL</sequence>
<dbReference type="RefSeq" id="WP_103907153.1">
    <property type="nucleotide sequence ID" value="NZ_CP049246.1"/>
</dbReference>
<keyword evidence="2" id="KW-0808">Transferase</keyword>
<gene>
    <name evidence="2" type="ORF">SAMN05421877_1108</name>
</gene>
<dbReference type="PANTHER" id="PTHR43792">
    <property type="entry name" value="GNAT FAMILY, PUTATIVE (AFU_ORTHOLOGUE AFUA_3G00765)-RELATED-RELATED"/>
    <property type="match status" value="1"/>
</dbReference>
<dbReference type="PROSITE" id="PS51186">
    <property type="entry name" value="GNAT"/>
    <property type="match status" value="1"/>
</dbReference>
<evidence type="ECO:0000259" key="1">
    <source>
        <dbReference type="PROSITE" id="PS51186"/>
    </source>
</evidence>
<dbReference type="InterPro" id="IPR000182">
    <property type="entry name" value="GNAT_dom"/>
</dbReference>
<dbReference type="Pfam" id="PF13302">
    <property type="entry name" value="Acetyltransf_3"/>
    <property type="match status" value="1"/>
</dbReference>
<dbReference type="GO" id="GO:0016747">
    <property type="term" value="F:acyltransferase activity, transferring groups other than amino-acyl groups"/>
    <property type="evidence" value="ECO:0007669"/>
    <property type="project" value="InterPro"/>
</dbReference>
<dbReference type="PANTHER" id="PTHR43792:SF16">
    <property type="entry name" value="N-ACETYLTRANSFERASE DOMAIN-CONTAINING PROTEIN"/>
    <property type="match status" value="1"/>
</dbReference>
<reference evidence="3" key="1">
    <citation type="submission" date="2016-10" db="EMBL/GenBank/DDBJ databases">
        <authorList>
            <person name="Varghese N."/>
            <person name="Submissions S."/>
        </authorList>
    </citation>
    <scope>NUCLEOTIDE SEQUENCE [LARGE SCALE GENOMIC DNA]</scope>
    <source>
        <strain evidence="3">DSM 22361</strain>
    </source>
</reference>
<protein>
    <submittedName>
        <fullName evidence="2">Protein N-acetyltransferase, RimJ/RimL family</fullName>
    </submittedName>
</protein>
<dbReference type="SUPFAM" id="SSF55729">
    <property type="entry name" value="Acyl-CoA N-acyltransferases (Nat)"/>
    <property type="match status" value="1"/>
</dbReference>
<dbReference type="EMBL" id="FNUT01000010">
    <property type="protein sequence ID" value="SEG58300.1"/>
    <property type="molecule type" value="Genomic_DNA"/>
</dbReference>